<name>A0ABU3LDZ8_9FLAO</name>
<dbReference type="RefSeq" id="WP_349241180.1">
    <property type="nucleotide sequence ID" value="NZ_JAVTTO010000002.1"/>
</dbReference>
<evidence type="ECO:0000313" key="2">
    <source>
        <dbReference type="EMBL" id="MDT7831926.1"/>
    </source>
</evidence>
<gene>
    <name evidence="2" type="ORF">RQM59_06010</name>
</gene>
<organism evidence="2 3">
    <name type="scientific">Asprobacillus argus</name>
    <dbReference type="NCBI Taxonomy" id="3076534"/>
    <lineage>
        <taxon>Bacteria</taxon>
        <taxon>Pseudomonadati</taxon>
        <taxon>Bacteroidota</taxon>
        <taxon>Flavobacteriia</taxon>
        <taxon>Flavobacteriales</taxon>
        <taxon>Flavobacteriaceae</taxon>
        <taxon>Asprobacillus</taxon>
    </lineage>
</organism>
<feature type="domain" description="Methyltransferase type 11" evidence="1">
    <location>
        <begin position="60"/>
        <end position="132"/>
    </location>
</feature>
<sequence length="227" mass="26573">MRRIYPDISAPSFRSLFFFELNGKLGKVFFKHKSNINKKKNVSPLFLDIGAGRHYTDGWVHVDFYKTRIRKFWKKYQGNIPDIETDLRDPLNCDSNIVDGIYSGHTLEHLFPNHANQLLEECFRVLKPGAWLRINVPDLKRVIDFYNNKIELPHFKYKAEAIGHLTQNHGHYSVWDEELLVNTLKEIGFVDVKEVAFGEEGTDPRLIKEEPYRKDETLVVEARKPNS</sequence>
<dbReference type="CDD" id="cd02440">
    <property type="entry name" value="AdoMet_MTases"/>
    <property type="match status" value="1"/>
</dbReference>
<dbReference type="GO" id="GO:0008168">
    <property type="term" value="F:methyltransferase activity"/>
    <property type="evidence" value="ECO:0007669"/>
    <property type="project" value="UniProtKB-KW"/>
</dbReference>
<dbReference type="EMBL" id="JAVTTO010000002">
    <property type="protein sequence ID" value="MDT7831926.1"/>
    <property type="molecule type" value="Genomic_DNA"/>
</dbReference>
<dbReference type="Gene3D" id="3.40.50.150">
    <property type="entry name" value="Vaccinia Virus protein VP39"/>
    <property type="match status" value="1"/>
</dbReference>
<proteinExistence type="predicted"/>
<dbReference type="Pfam" id="PF08241">
    <property type="entry name" value="Methyltransf_11"/>
    <property type="match status" value="1"/>
</dbReference>
<dbReference type="InterPro" id="IPR013216">
    <property type="entry name" value="Methyltransf_11"/>
</dbReference>
<protein>
    <submittedName>
        <fullName evidence="2">Methyltransferase domain-containing protein</fullName>
    </submittedName>
</protein>
<comment type="caution">
    <text evidence="2">The sequence shown here is derived from an EMBL/GenBank/DDBJ whole genome shotgun (WGS) entry which is preliminary data.</text>
</comment>
<dbReference type="InterPro" id="IPR029063">
    <property type="entry name" value="SAM-dependent_MTases_sf"/>
</dbReference>
<evidence type="ECO:0000313" key="3">
    <source>
        <dbReference type="Proteomes" id="UP001257277"/>
    </source>
</evidence>
<keyword evidence="3" id="KW-1185">Reference proteome</keyword>
<dbReference type="Proteomes" id="UP001257277">
    <property type="component" value="Unassembled WGS sequence"/>
</dbReference>
<reference evidence="2 3" key="1">
    <citation type="submission" date="2023-09" db="EMBL/GenBank/DDBJ databases">
        <title>Novel taxa isolated from Blanes Bay.</title>
        <authorList>
            <person name="Rey-Velasco X."/>
            <person name="Lucena T."/>
        </authorList>
    </citation>
    <scope>NUCLEOTIDE SEQUENCE [LARGE SCALE GENOMIC DNA]</scope>
    <source>
        <strain evidence="2 3">S356</strain>
    </source>
</reference>
<accession>A0ABU3LDZ8</accession>
<dbReference type="GO" id="GO:0032259">
    <property type="term" value="P:methylation"/>
    <property type="evidence" value="ECO:0007669"/>
    <property type="project" value="UniProtKB-KW"/>
</dbReference>
<keyword evidence="2" id="KW-0489">Methyltransferase</keyword>
<dbReference type="SUPFAM" id="SSF53335">
    <property type="entry name" value="S-adenosyl-L-methionine-dependent methyltransferases"/>
    <property type="match status" value="1"/>
</dbReference>
<keyword evidence="2" id="KW-0808">Transferase</keyword>
<evidence type="ECO:0000259" key="1">
    <source>
        <dbReference type="Pfam" id="PF08241"/>
    </source>
</evidence>